<evidence type="ECO:0000256" key="1">
    <source>
        <dbReference type="ARBA" id="ARBA00004275"/>
    </source>
</evidence>
<name>A0A8B6X5B8_9BURK</name>
<dbReference type="Pfam" id="PF00378">
    <property type="entry name" value="ECH_1"/>
    <property type="match status" value="1"/>
</dbReference>
<keyword evidence="3" id="KW-0413">Isomerase</keyword>
<dbReference type="SUPFAM" id="SSF52096">
    <property type="entry name" value="ClpP/crotonase"/>
    <property type="match status" value="1"/>
</dbReference>
<protein>
    <submittedName>
        <fullName evidence="5">Enoyl-CoA hydratase</fullName>
    </submittedName>
</protein>
<dbReference type="RefSeq" id="WP_028312272.1">
    <property type="nucleotide sequence ID" value="NZ_AXWS01000015.1"/>
</dbReference>
<dbReference type="InterPro" id="IPR029045">
    <property type="entry name" value="ClpP/crotonase-like_dom_sf"/>
</dbReference>
<evidence type="ECO:0000256" key="2">
    <source>
        <dbReference type="ARBA" id="ARBA00023140"/>
    </source>
</evidence>
<reference evidence="5" key="1">
    <citation type="submission" date="2025-08" db="UniProtKB">
        <authorList>
            <consortium name="RefSeq"/>
        </authorList>
    </citation>
    <scope>IDENTIFICATION</scope>
</reference>
<organism evidence="4 5">
    <name type="scientific">Derxia gummosa DSM 723</name>
    <dbReference type="NCBI Taxonomy" id="1121388"/>
    <lineage>
        <taxon>Bacteria</taxon>
        <taxon>Pseudomonadati</taxon>
        <taxon>Pseudomonadota</taxon>
        <taxon>Betaproteobacteria</taxon>
        <taxon>Burkholderiales</taxon>
        <taxon>Alcaligenaceae</taxon>
        <taxon>Derxia</taxon>
    </lineage>
</organism>
<dbReference type="PANTHER" id="PTHR43684">
    <property type="match status" value="1"/>
</dbReference>
<proteinExistence type="predicted"/>
<dbReference type="CDD" id="cd06558">
    <property type="entry name" value="crotonase-like"/>
    <property type="match status" value="1"/>
</dbReference>
<dbReference type="OrthoDB" id="9797151at2"/>
<evidence type="ECO:0000313" key="5">
    <source>
        <dbReference type="RefSeq" id="WP_028312272.1"/>
    </source>
</evidence>
<sequence length="259" mass="27455">MSQVLTHIEAGVLRVVLNRPDKKNALTAAMYEELNEAFDRAAAEPEVRAILFAAEGPAFCAGNDLADFQANPPRGPEAPVMQFIRNLACCQKPMVAAVRGPAVGIGATMLLHCDLVYAADDAVFALPFARLGLCPEAASSLLLPRLAGLQRATEKLLLGEPFGVDEALEMGFVNRLVPPDELLAYALRQAAKLVALPVESVRATRELLRGISGKGTAGKAHEALLARIDEEGAMFERLLAEPSAQAAFAAFLSGQKPGA</sequence>
<dbReference type="GO" id="GO:0004165">
    <property type="term" value="F:delta(3)-delta(2)-enoyl-CoA isomerase activity"/>
    <property type="evidence" value="ECO:0007669"/>
    <property type="project" value="UniProtKB-ARBA"/>
</dbReference>
<dbReference type="PANTHER" id="PTHR43684:SF1">
    <property type="entry name" value="ENOYL-COA DELTA ISOMERASE 2"/>
    <property type="match status" value="1"/>
</dbReference>
<dbReference type="AlphaFoldDB" id="A0A8B6X5B8"/>
<dbReference type="Gene3D" id="3.90.226.10">
    <property type="entry name" value="2-enoyl-CoA Hydratase, Chain A, domain 1"/>
    <property type="match status" value="1"/>
</dbReference>
<dbReference type="Proteomes" id="UP000675920">
    <property type="component" value="Unplaced"/>
</dbReference>
<accession>A0A8B6X5B8</accession>
<keyword evidence="2" id="KW-0576">Peroxisome</keyword>
<dbReference type="InterPro" id="IPR051053">
    <property type="entry name" value="ECH/Chromodomain_protein"/>
</dbReference>
<evidence type="ECO:0000313" key="4">
    <source>
        <dbReference type="Proteomes" id="UP000675920"/>
    </source>
</evidence>
<comment type="subcellular location">
    <subcellularLocation>
        <location evidence="1">Peroxisome</location>
    </subcellularLocation>
</comment>
<evidence type="ECO:0000256" key="3">
    <source>
        <dbReference type="ARBA" id="ARBA00023235"/>
    </source>
</evidence>
<keyword evidence="4" id="KW-1185">Reference proteome</keyword>
<dbReference type="InterPro" id="IPR001753">
    <property type="entry name" value="Enoyl-CoA_hydra/iso"/>
</dbReference>